<organism evidence="4 5">
    <name type="scientific">Sulfolobus acidocaldarius</name>
    <dbReference type="NCBI Taxonomy" id="2285"/>
    <lineage>
        <taxon>Archaea</taxon>
        <taxon>Thermoproteota</taxon>
        <taxon>Thermoprotei</taxon>
        <taxon>Sulfolobales</taxon>
        <taxon>Sulfolobaceae</taxon>
        <taxon>Sulfolobus</taxon>
    </lineage>
</organism>
<dbReference type="GO" id="GO:0019693">
    <property type="term" value="P:ribose phosphate metabolic process"/>
    <property type="evidence" value="ECO:0007669"/>
    <property type="project" value="TreeGrafter"/>
</dbReference>
<evidence type="ECO:0000313" key="4">
    <source>
        <dbReference type="EMBL" id="ALU32305.1"/>
    </source>
</evidence>
<protein>
    <submittedName>
        <fullName evidence="4">NUDIX hydrolase</fullName>
    </submittedName>
</protein>
<feature type="domain" description="Nudix hydrolase" evidence="3">
    <location>
        <begin position="30"/>
        <end position="158"/>
    </location>
</feature>
<dbReference type="PANTHER" id="PTHR11839">
    <property type="entry name" value="UDP/ADP-SUGAR PYROPHOSPHATASE"/>
    <property type="match status" value="1"/>
</dbReference>
<evidence type="ECO:0000313" key="5">
    <source>
        <dbReference type="Proteomes" id="UP000060043"/>
    </source>
</evidence>
<keyword evidence="2 4" id="KW-0378">Hydrolase</keyword>
<gene>
    <name evidence="4" type="ORF">ATZ20_09210</name>
</gene>
<accession>A0A0U2Y9R3</accession>
<evidence type="ECO:0000256" key="2">
    <source>
        <dbReference type="ARBA" id="ARBA00022801"/>
    </source>
</evidence>
<dbReference type="GeneID" id="14550547"/>
<reference evidence="4 5" key="1">
    <citation type="submission" date="2015-12" db="EMBL/GenBank/DDBJ databases">
        <title>A stable core within a dynamic pangenome in Sulfolobus acidocaldarius.</title>
        <authorList>
            <person name="Anderson R."/>
            <person name="Kouris A."/>
            <person name="Seward C."/>
            <person name="Campbell K."/>
            <person name="Whitaker R."/>
        </authorList>
    </citation>
    <scope>NUCLEOTIDE SEQUENCE [LARGE SCALE GENOMIC DNA]</scope>
    <source>
        <strain evidence="4 5">NG05B_CO5_07</strain>
    </source>
</reference>
<dbReference type="Gene3D" id="3.90.79.10">
    <property type="entry name" value="Nucleoside Triphosphate Pyrophosphohydrolase"/>
    <property type="match status" value="1"/>
</dbReference>
<dbReference type="SMR" id="A0A0U2Y9R3"/>
<dbReference type="InterPro" id="IPR020084">
    <property type="entry name" value="NUDIX_hydrolase_CS"/>
</dbReference>
<dbReference type="AlphaFoldDB" id="A0A0U2Y9R3"/>
<dbReference type="GO" id="GO:0006753">
    <property type="term" value="P:nucleoside phosphate metabolic process"/>
    <property type="evidence" value="ECO:0007669"/>
    <property type="project" value="TreeGrafter"/>
</dbReference>
<comment type="cofactor">
    <cofactor evidence="1">
        <name>Mg(2+)</name>
        <dbReference type="ChEBI" id="CHEBI:18420"/>
    </cofactor>
</comment>
<dbReference type="RefSeq" id="WP_011276944.1">
    <property type="nucleotide sequence ID" value="NZ_BHWZ01000001.1"/>
</dbReference>
<dbReference type="PANTHER" id="PTHR11839:SF18">
    <property type="entry name" value="NUDIX HYDROLASE DOMAIN-CONTAINING PROTEIN"/>
    <property type="match status" value="1"/>
</dbReference>
<sequence length="175" mass="20271">MRIYSSKKFDVLIENFNLPNGKQVEKAFVRHRGSVVIAPFLGPERIILIKQYRPILGKWLYEFPAGTIEEGESEDLTARRELEEEIGYVPLKLFKVLKFYVSPGIATELMHLYIATNLTKTTQKLEEYEVIEPFELTIDEAIKMIDEGKIEDGKTILSLLFISRKYQEIRSLLQG</sequence>
<dbReference type="EMBL" id="CP013695">
    <property type="protein sequence ID" value="ALU32305.1"/>
    <property type="molecule type" value="Genomic_DNA"/>
</dbReference>
<dbReference type="GO" id="GO:0016787">
    <property type="term" value="F:hydrolase activity"/>
    <property type="evidence" value="ECO:0007669"/>
    <property type="project" value="UniProtKB-KW"/>
</dbReference>
<dbReference type="CDD" id="cd03424">
    <property type="entry name" value="NUDIX_ADPRase_Nudt5_UGPPase_Nudt14"/>
    <property type="match status" value="1"/>
</dbReference>
<name>A0A0U2Y9R3_9CREN</name>
<dbReference type="STRING" id="1435377.SUSAZ_00065"/>
<dbReference type="PROSITE" id="PS00893">
    <property type="entry name" value="NUDIX_BOX"/>
    <property type="match status" value="1"/>
</dbReference>
<evidence type="ECO:0000259" key="3">
    <source>
        <dbReference type="PROSITE" id="PS51462"/>
    </source>
</evidence>
<dbReference type="PaxDb" id="1435377-SUSAZ_00065"/>
<dbReference type="PROSITE" id="PS51462">
    <property type="entry name" value="NUDIX"/>
    <property type="match status" value="1"/>
</dbReference>
<dbReference type="Proteomes" id="UP000060043">
    <property type="component" value="Chromosome"/>
</dbReference>
<dbReference type="InterPro" id="IPR000086">
    <property type="entry name" value="NUDIX_hydrolase_dom"/>
</dbReference>
<dbReference type="OrthoDB" id="104705at2157"/>
<dbReference type="SUPFAM" id="SSF55811">
    <property type="entry name" value="Nudix"/>
    <property type="match status" value="1"/>
</dbReference>
<evidence type="ECO:0000256" key="1">
    <source>
        <dbReference type="ARBA" id="ARBA00001946"/>
    </source>
</evidence>
<dbReference type="InterPro" id="IPR015797">
    <property type="entry name" value="NUDIX_hydrolase-like_dom_sf"/>
</dbReference>
<dbReference type="Pfam" id="PF00293">
    <property type="entry name" value="NUDIX"/>
    <property type="match status" value="1"/>
</dbReference>
<proteinExistence type="predicted"/>
<dbReference type="OMA" id="DYQVHPG"/>